<comment type="caution">
    <text evidence="1">The sequence shown here is derived from an EMBL/GenBank/DDBJ whole genome shotgun (WGS) entry which is preliminary data.</text>
</comment>
<evidence type="ECO:0000313" key="1">
    <source>
        <dbReference type="EMBL" id="KAH9310366.1"/>
    </source>
</evidence>
<reference evidence="1 2" key="1">
    <citation type="journal article" date="2021" name="Nat. Plants">
        <title>The Taxus genome provides insights into paclitaxel biosynthesis.</title>
        <authorList>
            <person name="Xiong X."/>
            <person name="Gou J."/>
            <person name="Liao Q."/>
            <person name="Li Y."/>
            <person name="Zhou Q."/>
            <person name="Bi G."/>
            <person name="Li C."/>
            <person name="Du R."/>
            <person name="Wang X."/>
            <person name="Sun T."/>
            <person name="Guo L."/>
            <person name="Liang H."/>
            <person name="Lu P."/>
            <person name="Wu Y."/>
            <person name="Zhang Z."/>
            <person name="Ro D.K."/>
            <person name="Shang Y."/>
            <person name="Huang S."/>
            <person name="Yan J."/>
        </authorList>
    </citation>
    <scope>NUCLEOTIDE SEQUENCE [LARGE SCALE GENOMIC DNA]</scope>
    <source>
        <strain evidence="1">Ta-2019</strain>
    </source>
</reference>
<evidence type="ECO:0000313" key="2">
    <source>
        <dbReference type="Proteomes" id="UP000824469"/>
    </source>
</evidence>
<name>A0AA38FU69_TAXCH</name>
<feature type="non-terminal residue" evidence="1">
    <location>
        <position position="1"/>
    </location>
</feature>
<accession>A0AA38FU69</accession>
<protein>
    <submittedName>
        <fullName evidence="1">Uncharacterized protein</fullName>
    </submittedName>
</protein>
<sequence>ICTRVRNMRETSVNKAHELQGGMVNMQDITSNSQNKCNLYMKQAENYYLENMSSVEAGHRSIEEILRDCTMRTTTVGIHWKNTQVYLQKKGKSNVEAVDHM</sequence>
<organism evidence="1 2">
    <name type="scientific">Taxus chinensis</name>
    <name type="common">Chinese yew</name>
    <name type="synonym">Taxus wallichiana var. chinensis</name>
    <dbReference type="NCBI Taxonomy" id="29808"/>
    <lineage>
        <taxon>Eukaryota</taxon>
        <taxon>Viridiplantae</taxon>
        <taxon>Streptophyta</taxon>
        <taxon>Embryophyta</taxon>
        <taxon>Tracheophyta</taxon>
        <taxon>Spermatophyta</taxon>
        <taxon>Pinopsida</taxon>
        <taxon>Pinidae</taxon>
        <taxon>Conifers II</taxon>
        <taxon>Cupressales</taxon>
        <taxon>Taxaceae</taxon>
        <taxon>Taxus</taxon>
    </lineage>
</organism>
<feature type="non-terminal residue" evidence="1">
    <location>
        <position position="101"/>
    </location>
</feature>
<dbReference type="AlphaFoldDB" id="A0AA38FU69"/>
<proteinExistence type="predicted"/>
<dbReference type="Proteomes" id="UP000824469">
    <property type="component" value="Unassembled WGS sequence"/>
</dbReference>
<dbReference type="EMBL" id="JAHRHJ020000006">
    <property type="protein sequence ID" value="KAH9310366.1"/>
    <property type="molecule type" value="Genomic_DNA"/>
</dbReference>
<gene>
    <name evidence="1" type="ORF">KI387_025401</name>
</gene>
<keyword evidence="2" id="KW-1185">Reference proteome</keyword>